<organism evidence="1 2">
    <name type="scientific">Campylobacter rectus RM3267</name>
    <dbReference type="NCBI Taxonomy" id="553218"/>
    <lineage>
        <taxon>Bacteria</taxon>
        <taxon>Pseudomonadati</taxon>
        <taxon>Campylobacterota</taxon>
        <taxon>Epsilonproteobacteria</taxon>
        <taxon>Campylobacterales</taxon>
        <taxon>Campylobacteraceae</taxon>
        <taxon>Campylobacter</taxon>
    </lineage>
</organism>
<protein>
    <submittedName>
        <fullName evidence="1">Uncharacterized protein</fullName>
    </submittedName>
</protein>
<name>B9D4H9_CAMRE</name>
<dbReference type="Proteomes" id="UP000003082">
    <property type="component" value="Unassembled WGS sequence"/>
</dbReference>
<dbReference type="eggNOG" id="ENOG5032KPV">
    <property type="taxonomic scope" value="Bacteria"/>
</dbReference>
<accession>B9D4H9</accession>
<keyword evidence="2" id="KW-1185">Reference proteome</keyword>
<evidence type="ECO:0000313" key="1">
    <source>
        <dbReference type="EMBL" id="EEF13120.1"/>
    </source>
</evidence>
<gene>
    <name evidence="1" type="ORF">CAMRE0001_3071</name>
</gene>
<dbReference type="AlphaFoldDB" id="B9D4H9"/>
<dbReference type="STRING" id="553218.CAMRE0001_3071"/>
<comment type="caution">
    <text evidence="1">The sequence shown here is derived from an EMBL/GenBank/DDBJ whole genome shotgun (WGS) entry which is preliminary data.</text>
</comment>
<dbReference type="EMBL" id="ACFU01000027">
    <property type="protein sequence ID" value="EEF13120.1"/>
    <property type="molecule type" value="Genomic_DNA"/>
</dbReference>
<evidence type="ECO:0000313" key="2">
    <source>
        <dbReference type="Proteomes" id="UP000003082"/>
    </source>
</evidence>
<sequence length="121" mass="13545">MSRERFLMSFVFAPAATYMVSLSRKNCNNIKNHLAMLCLIVLRSNLRVKFAKFGFKFYAPRPVLRKHKFKIYSATAPNLTCTQCRHFSRAVGIVRVSASQARSCKQTGAGLPLAALKESAS</sequence>
<proteinExistence type="predicted"/>
<reference evidence="1 2" key="1">
    <citation type="submission" date="2008-08" db="EMBL/GenBank/DDBJ databases">
        <authorList>
            <person name="Madupu R."/>
            <person name="Durkin A.S."/>
            <person name="Torralba M."/>
            <person name="Methe B."/>
            <person name="Sutton G.G."/>
            <person name="Strausberg R.L."/>
            <person name="Nelson K.E."/>
        </authorList>
    </citation>
    <scope>NUCLEOTIDE SEQUENCE [LARGE SCALE GENOMIC DNA]</scope>
    <source>
        <strain evidence="1 2">RM3267</strain>
    </source>
</reference>